<sequence length="84" mass="9639">MIRVGKQHYIPAGAVDFEDIHTGGMVPGEWRNERHAYCGMERLFISRCKLEECIVVIKNLLHNRDNDSYNKTSATSNDFNTNIP</sequence>
<evidence type="ECO:0000313" key="2">
    <source>
        <dbReference type="EMBL" id="CAD7578881.1"/>
    </source>
</evidence>
<dbReference type="AlphaFoldDB" id="A0A7R9PD83"/>
<reference evidence="2" key="1">
    <citation type="submission" date="2020-11" db="EMBL/GenBank/DDBJ databases">
        <authorList>
            <person name="Tran Van P."/>
        </authorList>
    </citation>
    <scope>NUCLEOTIDE SEQUENCE</scope>
</reference>
<feature type="compositionally biased region" description="Polar residues" evidence="1">
    <location>
        <begin position="69"/>
        <end position="84"/>
    </location>
</feature>
<gene>
    <name evidence="2" type="ORF">TCMB3V08_LOCUS11418</name>
</gene>
<proteinExistence type="predicted"/>
<evidence type="ECO:0000256" key="1">
    <source>
        <dbReference type="SAM" id="MobiDB-lite"/>
    </source>
</evidence>
<accession>A0A7R9PD83</accession>
<name>A0A7R9PD83_TIMCA</name>
<feature type="region of interest" description="Disordered" evidence="1">
    <location>
        <begin position="65"/>
        <end position="84"/>
    </location>
</feature>
<organism evidence="2">
    <name type="scientific">Timema californicum</name>
    <name type="common">California timema</name>
    <name type="synonym">Walking stick</name>
    <dbReference type="NCBI Taxonomy" id="61474"/>
    <lineage>
        <taxon>Eukaryota</taxon>
        <taxon>Metazoa</taxon>
        <taxon>Ecdysozoa</taxon>
        <taxon>Arthropoda</taxon>
        <taxon>Hexapoda</taxon>
        <taxon>Insecta</taxon>
        <taxon>Pterygota</taxon>
        <taxon>Neoptera</taxon>
        <taxon>Polyneoptera</taxon>
        <taxon>Phasmatodea</taxon>
        <taxon>Timematodea</taxon>
        <taxon>Timematoidea</taxon>
        <taxon>Timematidae</taxon>
        <taxon>Timema</taxon>
    </lineage>
</organism>
<dbReference type="EMBL" id="OE189020">
    <property type="protein sequence ID" value="CAD7578881.1"/>
    <property type="molecule type" value="Genomic_DNA"/>
</dbReference>
<protein>
    <submittedName>
        <fullName evidence="2">(California timema) hypothetical protein</fullName>
    </submittedName>
</protein>